<dbReference type="Proteomes" id="UP000805193">
    <property type="component" value="Unassembled WGS sequence"/>
</dbReference>
<comment type="caution">
    <text evidence="1">The sequence shown here is derived from an EMBL/GenBank/DDBJ whole genome shotgun (WGS) entry which is preliminary data.</text>
</comment>
<accession>A0AC60PM25</accession>
<organism evidence="1 2">
    <name type="scientific">Ixodes persulcatus</name>
    <name type="common">Taiga tick</name>
    <dbReference type="NCBI Taxonomy" id="34615"/>
    <lineage>
        <taxon>Eukaryota</taxon>
        <taxon>Metazoa</taxon>
        <taxon>Ecdysozoa</taxon>
        <taxon>Arthropoda</taxon>
        <taxon>Chelicerata</taxon>
        <taxon>Arachnida</taxon>
        <taxon>Acari</taxon>
        <taxon>Parasitiformes</taxon>
        <taxon>Ixodida</taxon>
        <taxon>Ixodoidea</taxon>
        <taxon>Ixodidae</taxon>
        <taxon>Ixodinae</taxon>
        <taxon>Ixodes</taxon>
    </lineage>
</organism>
<reference evidence="1 2" key="1">
    <citation type="journal article" date="2020" name="Cell">
        <title>Large-Scale Comparative Analyses of Tick Genomes Elucidate Their Genetic Diversity and Vector Capacities.</title>
        <authorList>
            <consortium name="Tick Genome and Microbiome Consortium (TIGMIC)"/>
            <person name="Jia N."/>
            <person name="Wang J."/>
            <person name="Shi W."/>
            <person name="Du L."/>
            <person name="Sun Y."/>
            <person name="Zhan W."/>
            <person name="Jiang J.F."/>
            <person name="Wang Q."/>
            <person name="Zhang B."/>
            <person name="Ji P."/>
            <person name="Bell-Sakyi L."/>
            <person name="Cui X.M."/>
            <person name="Yuan T.T."/>
            <person name="Jiang B.G."/>
            <person name="Yang W.F."/>
            <person name="Lam T.T."/>
            <person name="Chang Q.C."/>
            <person name="Ding S.J."/>
            <person name="Wang X.J."/>
            <person name="Zhu J.G."/>
            <person name="Ruan X.D."/>
            <person name="Zhao L."/>
            <person name="Wei J.T."/>
            <person name="Ye R.Z."/>
            <person name="Que T.C."/>
            <person name="Du C.H."/>
            <person name="Zhou Y.H."/>
            <person name="Cheng J.X."/>
            <person name="Dai P.F."/>
            <person name="Guo W.B."/>
            <person name="Han X.H."/>
            <person name="Huang E.J."/>
            <person name="Li L.F."/>
            <person name="Wei W."/>
            <person name="Gao Y.C."/>
            <person name="Liu J.Z."/>
            <person name="Shao H.Z."/>
            <person name="Wang X."/>
            <person name="Wang C.C."/>
            <person name="Yang T.C."/>
            <person name="Huo Q.B."/>
            <person name="Li W."/>
            <person name="Chen H.Y."/>
            <person name="Chen S.E."/>
            <person name="Zhou L.G."/>
            <person name="Ni X.B."/>
            <person name="Tian J.H."/>
            <person name="Sheng Y."/>
            <person name="Liu T."/>
            <person name="Pan Y.S."/>
            <person name="Xia L.Y."/>
            <person name="Li J."/>
            <person name="Zhao F."/>
            <person name="Cao W.C."/>
        </authorList>
    </citation>
    <scope>NUCLEOTIDE SEQUENCE [LARGE SCALE GENOMIC DNA]</scope>
    <source>
        <strain evidence="1">Iper-2018</strain>
    </source>
</reference>
<sequence length="194" mass="22226">YVFAMNSSKRTIGVVMLALVAALSEMAEARHGRQEHEHNFMQEFMDELGHTPVLLYQCYRNGTTIEPENSRNLTIFFDGEGKRNGIVLAYLWYADKDTNHVSRDTALLNFHIHSPTHTVTFDATGTTSEVSLVAFREFKAHYITEVVRGREPVGKIYDVDLKCTNAQELYKEGTVDEKKKEKKKMQYAVLDDQD</sequence>
<keyword evidence="2" id="KW-1185">Reference proteome</keyword>
<feature type="non-terminal residue" evidence="1">
    <location>
        <position position="1"/>
    </location>
</feature>
<gene>
    <name evidence="1" type="ORF">HPB47_002241</name>
</gene>
<proteinExistence type="predicted"/>
<evidence type="ECO:0000313" key="2">
    <source>
        <dbReference type="Proteomes" id="UP000805193"/>
    </source>
</evidence>
<dbReference type="EMBL" id="JABSTQ010010302">
    <property type="protein sequence ID" value="KAG0421897.1"/>
    <property type="molecule type" value="Genomic_DNA"/>
</dbReference>
<name>A0AC60PM25_IXOPE</name>
<evidence type="ECO:0000313" key="1">
    <source>
        <dbReference type="EMBL" id="KAG0421897.1"/>
    </source>
</evidence>
<protein>
    <submittedName>
        <fullName evidence="1">Uncharacterized protein</fullName>
    </submittedName>
</protein>